<evidence type="ECO:0000313" key="7">
    <source>
        <dbReference type="EMBL" id="WYY00150.1"/>
    </source>
</evidence>
<evidence type="ECO:0000256" key="3">
    <source>
        <dbReference type="ARBA" id="ARBA00022989"/>
    </source>
</evidence>
<evidence type="ECO:0000256" key="2">
    <source>
        <dbReference type="ARBA" id="ARBA00022692"/>
    </source>
</evidence>
<dbReference type="InterPro" id="IPR013525">
    <property type="entry name" value="ABC2_TM"/>
</dbReference>
<dbReference type="RefSeq" id="WP_393972100.1">
    <property type="nucleotide sequence ID" value="NZ_CP133772.1"/>
</dbReference>
<feature type="transmembrane region" description="Helical" evidence="5">
    <location>
        <begin position="240"/>
        <end position="261"/>
    </location>
</feature>
<name>A0AAX4NFC6_9ARCH</name>
<dbReference type="InterPro" id="IPR047817">
    <property type="entry name" value="ABC2_TM_bact-type"/>
</dbReference>
<keyword evidence="4 5" id="KW-0472">Membrane</keyword>
<dbReference type="GeneID" id="95967436"/>
<dbReference type="EMBL" id="CP133772">
    <property type="protein sequence ID" value="WYY00150.1"/>
    <property type="molecule type" value="Genomic_DNA"/>
</dbReference>
<dbReference type="Proteomes" id="UP001451606">
    <property type="component" value="Chromosome"/>
</dbReference>
<dbReference type="KEGG" id="omr:OXIME_000706"/>
<dbReference type="Pfam" id="PF01061">
    <property type="entry name" value="ABC2_membrane"/>
    <property type="match status" value="1"/>
</dbReference>
<feature type="domain" description="ABC transmembrane type-2" evidence="6">
    <location>
        <begin position="20"/>
        <end position="265"/>
    </location>
</feature>
<dbReference type="PANTHER" id="PTHR43077">
    <property type="entry name" value="TRANSPORT PERMEASE YVFS-RELATED"/>
    <property type="match status" value="1"/>
</dbReference>
<feature type="transmembrane region" description="Helical" evidence="5">
    <location>
        <begin position="61"/>
        <end position="87"/>
    </location>
</feature>
<reference evidence="7 8" key="1">
    <citation type="submission" date="2023-09" db="EMBL/GenBank/DDBJ databases">
        <authorList>
            <person name="Golyshina O.V."/>
            <person name="Lunev E.A."/>
            <person name="Bargiela R."/>
            <person name="Gaines M.C."/>
            <person name="Daum B."/>
            <person name="Bale N.J."/>
            <person name="Koenen M."/>
            <person name="Sinninghe Damst J.S."/>
            <person name="Yakimov M."/>
            <person name="Golyshin P.N."/>
        </authorList>
    </citation>
    <scope>NUCLEOTIDE SEQUENCE [LARGE SCALE GENOMIC DNA]</scope>
    <source>
        <strain evidence="7 8">M1</strain>
    </source>
</reference>
<dbReference type="AlphaFoldDB" id="A0AAX4NFC6"/>
<proteinExistence type="predicted"/>
<dbReference type="GO" id="GO:0140359">
    <property type="term" value="F:ABC-type transporter activity"/>
    <property type="evidence" value="ECO:0007669"/>
    <property type="project" value="InterPro"/>
</dbReference>
<sequence>MSGLGPLTSREFKKWYRNPVSLVTGLIQPFFWIALFGSAFAGLADLAKESGSSILQGAPNYITFILGGVLTITGLFTAMFTGVNLIFDRRLGTLGRFLIAPIKRSSIVFSKIFSAIARIVIQVAILIGAALILPNGLKFAHGFTLFDIGVLIAAVIMISFVFASIFNLIAIRITQPNTLFGILNLINLPLLFTSYAMFPPYLMAGWLRTVAKYNPVSWSAESIRTVVINGTLTGSQMYQLGIWMLGLFILAVVLVLLTYFISERGIRE</sequence>
<dbReference type="GO" id="GO:0043190">
    <property type="term" value="C:ATP-binding cassette (ABC) transporter complex"/>
    <property type="evidence" value="ECO:0007669"/>
    <property type="project" value="InterPro"/>
</dbReference>
<organism evidence="7 8">
    <name type="scientific">Oxyplasma meridianum</name>
    <dbReference type="NCBI Taxonomy" id="3073602"/>
    <lineage>
        <taxon>Archaea</taxon>
        <taxon>Methanobacteriati</taxon>
        <taxon>Thermoplasmatota</taxon>
        <taxon>Thermoplasmata</taxon>
        <taxon>Thermoplasmatales</taxon>
        <taxon>Thermoplasmataceae</taxon>
        <taxon>Oxyplasma</taxon>
    </lineage>
</organism>
<dbReference type="PANTHER" id="PTHR43077:SF10">
    <property type="entry name" value="TRANSPORT PERMEASE PROTEIN"/>
    <property type="match status" value="1"/>
</dbReference>
<feature type="transmembrane region" description="Helical" evidence="5">
    <location>
        <begin position="108"/>
        <end position="133"/>
    </location>
</feature>
<protein>
    <submittedName>
        <fullName evidence="7">ABC transporter permease</fullName>
    </submittedName>
</protein>
<evidence type="ECO:0000313" key="8">
    <source>
        <dbReference type="Proteomes" id="UP001451606"/>
    </source>
</evidence>
<keyword evidence="3 5" id="KW-1133">Transmembrane helix</keyword>
<dbReference type="InterPro" id="IPR051328">
    <property type="entry name" value="T7SS_ABC-Transporter"/>
</dbReference>
<gene>
    <name evidence="7" type="ORF">OXIME_000706</name>
</gene>
<feature type="transmembrane region" description="Helical" evidence="5">
    <location>
        <begin position="178"/>
        <end position="198"/>
    </location>
</feature>
<keyword evidence="2 5" id="KW-0812">Transmembrane</keyword>
<keyword evidence="8" id="KW-1185">Reference proteome</keyword>
<comment type="subcellular location">
    <subcellularLocation>
        <location evidence="1">Membrane</location>
        <topology evidence="1">Multi-pass membrane protein</topology>
    </subcellularLocation>
</comment>
<accession>A0AAX4NFC6</accession>
<evidence type="ECO:0000256" key="5">
    <source>
        <dbReference type="SAM" id="Phobius"/>
    </source>
</evidence>
<evidence type="ECO:0000256" key="4">
    <source>
        <dbReference type="ARBA" id="ARBA00023136"/>
    </source>
</evidence>
<feature type="transmembrane region" description="Helical" evidence="5">
    <location>
        <begin position="20"/>
        <end position="41"/>
    </location>
</feature>
<feature type="transmembrane region" description="Helical" evidence="5">
    <location>
        <begin position="145"/>
        <end position="171"/>
    </location>
</feature>
<dbReference type="InterPro" id="IPR000412">
    <property type="entry name" value="ABC_2_transport"/>
</dbReference>
<evidence type="ECO:0000256" key="1">
    <source>
        <dbReference type="ARBA" id="ARBA00004141"/>
    </source>
</evidence>
<evidence type="ECO:0000259" key="6">
    <source>
        <dbReference type="PROSITE" id="PS51012"/>
    </source>
</evidence>
<dbReference type="PROSITE" id="PS51012">
    <property type="entry name" value="ABC_TM2"/>
    <property type="match status" value="1"/>
</dbReference>
<dbReference type="PIRSF" id="PIRSF006648">
    <property type="entry name" value="DrrB"/>
    <property type="match status" value="1"/>
</dbReference>